<dbReference type="EMBL" id="JH000814">
    <property type="protein sequence ID" value="EGW02270.1"/>
    <property type="molecule type" value="Genomic_DNA"/>
</dbReference>
<proteinExistence type="predicted"/>
<evidence type="ECO:0000313" key="2">
    <source>
        <dbReference type="Proteomes" id="UP000001075"/>
    </source>
</evidence>
<accession>G3HW39</accession>
<protein>
    <submittedName>
        <fullName evidence="1">Uncharacterized protein</fullName>
    </submittedName>
</protein>
<dbReference type="Proteomes" id="UP000001075">
    <property type="component" value="Unassembled WGS sequence"/>
</dbReference>
<dbReference type="InParanoid" id="G3HW39"/>
<dbReference type="AlphaFoldDB" id="G3HW39"/>
<evidence type="ECO:0000313" key="1">
    <source>
        <dbReference type="EMBL" id="EGW02270.1"/>
    </source>
</evidence>
<gene>
    <name evidence="1" type="ORF">I79_015187</name>
</gene>
<organism evidence="1 2">
    <name type="scientific">Cricetulus griseus</name>
    <name type="common">Chinese hamster</name>
    <name type="synonym">Cricetulus barabensis griseus</name>
    <dbReference type="NCBI Taxonomy" id="10029"/>
    <lineage>
        <taxon>Eukaryota</taxon>
        <taxon>Metazoa</taxon>
        <taxon>Chordata</taxon>
        <taxon>Craniata</taxon>
        <taxon>Vertebrata</taxon>
        <taxon>Euteleostomi</taxon>
        <taxon>Mammalia</taxon>
        <taxon>Eutheria</taxon>
        <taxon>Euarchontoglires</taxon>
        <taxon>Glires</taxon>
        <taxon>Rodentia</taxon>
        <taxon>Myomorpha</taxon>
        <taxon>Muroidea</taxon>
        <taxon>Cricetidae</taxon>
        <taxon>Cricetinae</taxon>
        <taxon>Cricetulus</taxon>
    </lineage>
</organism>
<name>G3HW39_CRIGR</name>
<reference evidence="2" key="1">
    <citation type="journal article" date="2011" name="Nat. Biotechnol.">
        <title>The genomic sequence of the Chinese hamster ovary (CHO)-K1 cell line.</title>
        <authorList>
            <person name="Xu X."/>
            <person name="Nagarajan H."/>
            <person name="Lewis N.E."/>
            <person name="Pan S."/>
            <person name="Cai Z."/>
            <person name="Liu X."/>
            <person name="Chen W."/>
            <person name="Xie M."/>
            <person name="Wang W."/>
            <person name="Hammond S."/>
            <person name="Andersen M.R."/>
            <person name="Neff N."/>
            <person name="Passarelli B."/>
            <person name="Koh W."/>
            <person name="Fan H.C."/>
            <person name="Wang J."/>
            <person name="Gui Y."/>
            <person name="Lee K.H."/>
            <person name="Betenbaugh M.J."/>
            <person name="Quake S.R."/>
            <person name="Famili I."/>
            <person name="Palsson B.O."/>
            <person name="Wang J."/>
        </authorList>
    </citation>
    <scope>NUCLEOTIDE SEQUENCE [LARGE SCALE GENOMIC DNA]</scope>
    <source>
        <strain evidence="2">CHO K1 cell line</strain>
    </source>
</reference>
<sequence>MEAGDVAHWQSASVALTKPGVVVHVCLHFQHWDTKVEAGKSEAQGSPQKYIINSKPVWAT</sequence>